<comment type="caution">
    <text evidence="2">The sequence shown here is derived from an EMBL/GenBank/DDBJ whole genome shotgun (WGS) entry which is preliminary data.</text>
</comment>
<dbReference type="Proteomes" id="UP001190700">
    <property type="component" value="Unassembled WGS sequence"/>
</dbReference>
<evidence type="ECO:0000313" key="3">
    <source>
        <dbReference type="Proteomes" id="UP001190700"/>
    </source>
</evidence>
<dbReference type="AlphaFoldDB" id="A0AAE0CH80"/>
<dbReference type="EMBL" id="LGRX02023782">
    <property type="protein sequence ID" value="KAK3254299.1"/>
    <property type="molecule type" value="Genomic_DNA"/>
</dbReference>
<feature type="compositionally biased region" description="Basic and acidic residues" evidence="1">
    <location>
        <begin position="83"/>
        <end position="103"/>
    </location>
</feature>
<accession>A0AAE0CH80</accession>
<sequence>MLQRCRRARDIIPAVCQGVAEGKLLICSHGRHLLAQREAPHPGSCTSAFPALSAVAFEPLQRYQRRQWARFDPAQAYSTTETSSRESRGEDPECGEVSHDASPKRRVLTSRAARQDAMDSAKSAPAPSHALTARRLSWCIDGGMWSNVLDDMDSLRSPGTYKAVCKILGNSKQTELAHKTLRSWGNNAAERAATWGRFLEVGPQKGHLLFKISLQNGSRNHGNFLSEFEGSSPAIHFLPYVGSRAEWYFT</sequence>
<reference evidence="2 3" key="1">
    <citation type="journal article" date="2015" name="Genome Biol. Evol.">
        <title>Comparative Genomics of a Bacterivorous Green Alga Reveals Evolutionary Causalities and Consequences of Phago-Mixotrophic Mode of Nutrition.</title>
        <authorList>
            <person name="Burns J.A."/>
            <person name="Paasch A."/>
            <person name="Narechania A."/>
            <person name="Kim E."/>
        </authorList>
    </citation>
    <scope>NUCLEOTIDE SEQUENCE [LARGE SCALE GENOMIC DNA]</scope>
    <source>
        <strain evidence="2 3">PLY_AMNH</strain>
    </source>
</reference>
<organism evidence="2 3">
    <name type="scientific">Cymbomonas tetramitiformis</name>
    <dbReference type="NCBI Taxonomy" id="36881"/>
    <lineage>
        <taxon>Eukaryota</taxon>
        <taxon>Viridiplantae</taxon>
        <taxon>Chlorophyta</taxon>
        <taxon>Pyramimonadophyceae</taxon>
        <taxon>Pyramimonadales</taxon>
        <taxon>Pyramimonadaceae</taxon>
        <taxon>Cymbomonas</taxon>
    </lineage>
</organism>
<gene>
    <name evidence="2" type="ORF">CYMTET_36483</name>
</gene>
<protein>
    <submittedName>
        <fullName evidence="2">Uncharacterized protein</fullName>
    </submittedName>
</protein>
<feature type="region of interest" description="Disordered" evidence="1">
    <location>
        <begin position="74"/>
        <end position="126"/>
    </location>
</feature>
<keyword evidence="3" id="KW-1185">Reference proteome</keyword>
<name>A0AAE0CH80_9CHLO</name>
<evidence type="ECO:0000313" key="2">
    <source>
        <dbReference type="EMBL" id="KAK3254299.1"/>
    </source>
</evidence>
<proteinExistence type="predicted"/>
<evidence type="ECO:0000256" key="1">
    <source>
        <dbReference type="SAM" id="MobiDB-lite"/>
    </source>
</evidence>